<name>A0ABD1JBH5_9TELE</name>
<evidence type="ECO:0000313" key="2">
    <source>
        <dbReference type="EMBL" id="KAL2084091.1"/>
    </source>
</evidence>
<accession>A0ABD1JBH5</accession>
<feature type="domain" description="Immunoglobulin C1-set" evidence="1">
    <location>
        <begin position="87"/>
        <end position="147"/>
    </location>
</feature>
<dbReference type="InterPro" id="IPR013783">
    <property type="entry name" value="Ig-like_fold"/>
</dbReference>
<dbReference type="Proteomes" id="UP001591681">
    <property type="component" value="Unassembled WGS sequence"/>
</dbReference>
<proteinExistence type="predicted"/>
<dbReference type="SUPFAM" id="SSF48726">
    <property type="entry name" value="Immunoglobulin"/>
    <property type="match status" value="2"/>
</dbReference>
<gene>
    <name evidence="2" type="ORF">ACEWY4_019609</name>
</gene>
<keyword evidence="3" id="KW-1185">Reference proteome</keyword>
<protein>
    <recommendedName>
        <fullName evidence="1">Immunoglobulin C1-set domain-containing protein</fullName>
    </recommendedName>
</protein>
<dbReference type="InterPro" id="IPR036179">
    <property type="entry name" value="Ig-like_dom_sf"/>
</dbReference>
<evidence type="ECO:0000259" key="1">
    <source>
        <dbReference type="Pfam" id="PF07654"/>
    </source>
</evidence>
<organism evidence="2 3">
    <name type="scientific">Coilia grayii</name>
    <name type="common">Gray's grenadier anchovy</name>
    <dbReference type="NCBI Taxonomy" id="363190"/>
    <lineage>
        <taxon>Eukaryota</taxon>
        <taxon>Metazoa</taxon>
        <taxon>Chordata</taxon>
        <taxon>Craniata</taxon>
        <taxon>Vertebrata</taxon>
        <taxon>Euteleostomi</taxon>
        <taxon>Actinopterygii</taxon>
        <taxon>Neopterygii</taxon>
        <taxon>Teleostei</taxon>
        <taxon>Clupei</taxon>
        <taxon>Clupeiformes</taxon>
        <taxon>Clupeoidei</taxon>
        <taxon>Engraulidae</taxon>
        <taxon>Coilinae</taxon>
        <taxon>Coilia</taxon>
    </lineage>
</organism>
<evidence type="ECO:0000313" key="3">
    <source>
        <dbReference type="Proteomes" id="UP001591681"/>
    </source>
</evidence>
<dbReference type="AlphaFoldDB" id="A0ABD1JBH5"/>
<dbReference type="EMBL" id="JBHFQA010000017">
    <property type="protein sequence ID" value="KAL2084091.1"/>
    <property type="molecule type" value="Genomic_DNA"/>
</dbReference>
<comment type="caution">
    <text evidence="2">The sequence shown here is derived from an EMBL/GenBank/DDBJ whole genome shotgun (WGS) entry which is preliminary data.</text>
</comment>
<sequence>MPDKETTRFSQRHVNDSEVELTKTAAEKVDSGRYYCGAWLAGYFQFIGEGTLLHVEQEVWSNRSQVILLSELSSVAEHPLHDSAPLKHVELRCLVTGLTSPAVTVTWRSSRGAEVAGHTPGPAWESTDGFSVSSKLRINITTSSENNYISQNTSGILEEWWCEVQAGAGVTERSNLYSLSLMGDHPAAGPLDWCVPMVYSTAALCLLCVAAMGLLIRHRILHLCRPAGSVSVTSNMVTAAQADAQEAVTYLQVDWTQMRRPERPRKDTVTYSCVKTPVLSTTRRATSPNLQVTPSSNMTYAQLDMKAAPRATRRQSMANGWYHVTSPVFEEARRNIQRLSPLCVCFGAPVQKTLTHCSVRWLGEEWDGVIRLGGQMEQEKRQ</sequence>
<dbReference type="InterPro" id="IPR003597">
    <property type="entry name" value="Ig_C1-set"/>
</dbReference>
<dbReference type="Gene3D" id="2.60.40.10">
    <property type="entry name" value="Immunoglobulins"/>
    <property type="match status" value="2"/>
</dbReference>
<dbReference type="Pfam" id="PF07654">
    <property type="entry name" value="C1-set"/>
    <property type="match status" value="1"/>
</dbReference>
<reference evidence="2 3" key="1">
    <citation type="submission" date="2024-09" db="EMBL/GenBank/DDBJ databases">
        <title>A chromosome-level genome assembly of Gray's grenadier anchovy, Coilia grayii.</title>
        <authorList>
            <person name="Fu Z."/>
        </authorList>
    </citation>
    <scope>NUCLEOTIDE SEQUENCE [LARGE SCALE GENOMIC DNA]</scope>
    <source>
        <strain evidence="2">G4</strain>
        <tissue evidence="2">Muscle</tissue>
    </source>
</reference>